<comment type="similarity">
    <text evidence="2">Belongs to the NAD(P)-dependent epimerase/dehydratase family. Dihydroflavonol-4-reductase subfamily.</text>
</comment>
<evidence type="ECO:0000256" key="1">
    <source>
        <dbReference type="ARBA" id="ARBA00023002"/>
    </source>
</evidence>
<dbReference type="Proteomes" id="UP000706039">
    <property type="component" value="Unassembled WGS sequence"/>
</dbReference>
<dbReference type="PANTHER" id="PTHR10366">
    <property type="entry name" value="NAD DEPENDENT EPIMERASE/DEHYDRATASE"/>
    <property type="match status" value="1"/>
</dbReference>
<dbReference type="Gene3D" id="3.40.50.720">
    <property type="entry name" value="NAD(P)-binding Rossmann-like Domain"/>
    <property type="match status" value="1"/>
</dbReference>
<protein>
    <submittedName>
        <fullName evidence="4">NAD-dependent epimerase/dehydratase family protein</fullName>
    </submittedName>
</protein>
<comment type="caution">
    <text evidence="4">The sequence shown here is derived from an EMBL/GenBank/DDBJ whole genome shotgun (WGS) entry which is preliminary data.</text>
</comment>
<keyword evidence="5" id="KW-1185">Reference proteome</keyword>
<dbReference type="Pfam" id="PF01370">
    <property type="entry name" value="Epimerase"/>
    <property type="match status" value="1"/>
</dbReference>
<dbReference type="PANTHER" id="PTHR10366:SF564">
    <property type="entry name" value="STEROL-4-ALPHA-CARBOXYLATE 3-DEHYDROGENASE, DECARBOXYLATING"/>
    <property type="match status" value="1"/>
</dbReference>
<keyword evidence="1" id="KW-0560">Oxidoreductase</keyword>
<evidence type="ECO:0000259" key="3">
    <source>
        <dbReference type="Pfam" id="PF01370"/>
    </source>
</evidence>
<proteinExistence type="inferred from homology"/>
<evidence type="ECO:0000313" key="5">
    <source>
        <dbReference type="Proteomes" id="UP000706039"/>
    </source>
</evidence>
<name>A0ABS7PLC6_9SPHN</name>
<evidence type="ECO:0000256" key="2">
    <source>
        <dbReference type="ARBA" id="ARBA00023445"/>
    </source>
</evidence>
<dbReference type="InterPro" id="IPR001509">
    <property type="entry name" value="Epimerase_deHydtase"/>
</dbReference>
<dbReference type="EMBL" id="JAINVV010000004">
    <property type="protein sequence ID" value="MBY8822112.1"/>
    <property type="molecule type" value="Genomic_DNA"/>
</dbReference>
<evidence type="ECO:0000313" key="4">
    <source>
        <dbReference type="EMBL" id="MBY8822112.1"/>
    </source>
</evidence>
<dbReference type="InterPro" id="IPR050425">
    <property type="entry name" value="NAD(P)_dehydrat-like"/>
</dbReference>
<feature type="domain" description="NAD-dependent epimerase/dehydratase" evidence="3">
    <location>
        <begin position="6"/>
        <end position="236"/>
    </location>
</feature>
<reference evidence="4 5" key="1">
    <citation type="submission" date="2021-08" db="EMBL/GenBank/DDBJ databases">
        <authorList>
            <person name="Tuo L."/>
        </authorList>
    </citation>
    <scope>NUCLEOTIDE SEQUENCE [LARGE SCALE GENOMIC DNA]</scope>
    <source>
        <strain evidence="4 5">JCM 31229</strain>
    </source>
</reference>
<sequence length="339" mass="36446">MAAGTVLVTGGSGYLAGFLIRRLIADGWSVHATIRDLAREADVRRALSTDNGRLRFFAADLMRDDGWADAVAGCALAAHVASPFPATAPRHEDDLIVPAREGTLRVLRAARDAGVRRLVVTSSAAAIAYGHGKGNRTFSERDWTNIDAPGVYPYIKSKTIAERAARDWMAAEGGGMEFCSINPTAILGPVLGGDYSTSLELVKKLLEGAFPGTPDFGFGIVDVRDLADLHAMALTVPGLDGERFAASGCFMKLNDIALVLKARLGAEARRVPTRKLPDWLVRIVARFDPMVRQVVSELGNVRDIDASHAQAVLGWRTRDEADTIEDTARSLIAQGLVKL</sequence>
<gene>
    <name evidence="4" type="ORF">K7G82_07415</name>
</gene>
<dbReference type="RefSeq" id="WP_222989219.1">
    <property type="nucleotide sequence ID" value="NZ_JAINVV010000004.1"/>
</dbReference>
<dbReference type="SUPFAM" id="SSF51735">
    <property type="entry name" value="NAD(P)-binding Rossmann-fold domains"/>
    <property type="match status" value="1"/>
</dbReference>
<accession>A0ABS7PLC6</accession>
<dbReference type="InterPro" id="IPR036291">
    <property type="entry name" value="NAD(P)-bd_dom_sf"/>
</dbReference>
<organism evidence="4 5">
    <name type="scientific">Sphingomonas colocasiae</name>
    <dbReference type="NCBI Taxonomy" id="1848973"/>
    <lineage>
        <taxon>Bacteria</taxon>
        <taxon>Pseudomonadati</taxon>
        <taxon>Pseudomonadota</taxon>
        <taxon>Alphaproteobacteria</taxon>
        <taxon>Sphingomonadales</taxon>
        <taxon>Sphingomonadaceae</taxon>
        <taxon>Sphingomonas</taxon>
    </lineage>
</organism>